<evidence type="ECO:0000313" key="1">
    <source>
        <dbReference type="EMBL" id="MCU5784846.1"/>
    </source>
</evidence>
<reference evidence="1" key="1">
    <citation type="submission" date="2012-09" db="EMBL/GenBank/DDBJ databases">
        <title>Genome Sequence of alkane-degrading Bacterium Alcanivorax balearicus MACL04.</title>
        <authorList>
            <person name="Lai Q."/>
            <person name="Shao Z."/>
        </authorList>
    </citation>
    <scope>NUCLEOTIDE SEQUENCE</scope>
    <source>
        <strain evidence="1">MACL04</strain>
    </source>
</reference>
<gene>
    <name evidence="1" type="ORF">MA04_04146</name>
</gene>
<name>A0ABT2R4Y8_9GAMM</name>
<dbReference type="EMBL" id="ARXS01000042">
    <property type="protein sequence ID" value="MCU5784846.1"/>
    <property type="molecule type" value="Genomic_DNA"/>
</dbReference>
<organism evidence="1 2">
    <name type="scientific">Alloalcanivorax balearicus MACL04</name>
    <dbReference type="NCBI Taxonomy" id="1177182"/>
    <lineage>
        <taxon>Bacteria</taxon>
        <taxon>Pseudomonadati</taxon>
        <taxon>Pseudomonadota</taxon>
        <taxon>Gammaproteobacteria</taxon>
        <taxon>Oceanospirillales</taxon>
        <taxon>Alcanivoracaceae</taxon>
        <taxon>Alloalcanivorax</taxon>
    </lineage>
</organism>
<keyword evidence="2" id="KW-1185">Reference proteome</keyword>
<dbReference type="RefSeq" id="WP_063139978.1">
    <property type="nucleotide sequence ID" value="NZ_ARXS01000042.1"/>
</dbReference>
<evidence type="ECO:0008006" key="3">
    <source>
        <dbReference type="Google" id="ProtNLM"/>
    </source>
</evidence>
<dbReference type="InterPro" id="IPR010982">
    <property type="entry name" value="Lambda_DNA-bd_dom_sf"/>
</dbReference>
<dbReference type="Gene3D" id="1.10.260.40">
    <property type="entry name" value="lambda repressor-like DNA-binding domains"/>
    <property type="match status" value="1"/>
</dbReference>
<protein>
    <recommendedName>
        <fullName evidence="3">DNA-binding protein</fullName>
    </recommendedName>
</protein>
<evidence type="ECO:0000313" key="2">
    <source>
        <dbReference type="Proteomes" id="UP001064106"/>
    </source>
</evidence>
<comment type="caution">
    <text evidence="1">The sequence shown here is derived from an EMBL/GenBank/DDBJ whole genome shotgun (WGS) entry which is preliminary data.</text>
</comment>
<dbReference type="Proteomes" id="UP001064106">
    <property type="component" value="Unassembled WGS sequence"/>
</dbReference>
<proteinExistence type="predicted"/>
<sequence>MIKERLIAIIKWKGIKNPELEELTGISRYTWQNIRNKPDRAIKEEEIEAIAALYPEYRLWLISGEVAPEIGQTSPEYDEANATLKQRGEG</sequence>
<accession>A0ABT2R4Y8</accession>